<dbReference type="InParanoid" id="A0A6L2PIF4"/>
<evidence type="ECO:0000313" key="2">
    <source>
        <dbReference type="Proteomes" id="UP000502823"/>
    </source>
</evidence>
<dbReference type="Proteomes" id="UP000502823">
    <property type="component" value="Unassembled WGS sequence"/>
</dbReference>
<evidence type="ECO:0000313" key="1">
    <source>
        <dbReference type="EMBL" id="GFG31210.1"/>
    </source>
</evidence>
<proteinExistence type="predicted"/>
<comment type="caution">
    <text evidence="1">The sequence shown here is derived from an EMBL/GenBank/DDBJ whole genome shotgun (WGS) entry which is preliminary data.</text>
</comment>
<sequence length="153" mass="16938">MGGKNHRNPIAREERLVLSLRRLATGASFKHLAFEFSMSYSTVGLIVKGTLQILWDILQPLHMPPLTVEKFEKIAEECDSIGNFPQCLGAIDGKHLRIICPAHSGTMYFSYRSYFSNVIQGVADAICKVTIIDGGGYSKQSHGGTFRLFACLN</sequence>
<keyword evidence="2" id="KW-1185">Reference proteome</keyword>
<dbReference type="EMBL" id="BLKM01004375">
    <property type="protein sequence ID" value="GFG31210.1"/>
    <property type="molecule type" value="Genomic_DNA"/>
</dbReference>
<dbReference type="AlphaFoldDB" id="A0A6L2PIF4"/>
<accession>A0A6L2PIF4</accession>
<dbReference type="OrthoDB" id="6581217at2759"/>
<organism evidence="1 2">
    <name type="scientific">Coptotermes formosanus</name>
    <name type="common">Formosan subterranean termite</name>
    <dbReference type="NCBI Taxonomy" id="36987"/>
    <lineage>
        <taxon>Eukaryota</taxon>
        <taxon>Metazoa</taxon>
        <taxon>Ecdysozoa</taxon>
        <taxon>Arthropoda</taxon>
        <taxon>Hexapoda</taxon>
        <taxon>Insecta</taxon>
        <taxon>Pterygota</taxon>
        <taxon>Neoptera</taxon>
        <taxon>Polyneoptera</taxon>
        <taxon>Dictyoptera</taxon>
        <taxon>Blattodea</taxon>
        <taxon>Blattoidea</taxon>
        <taxon>Termitoidae</taxon>
        <taxon>Rhinotermitidae</taxon>
        <taxon>Coptotermes</taxon>
    </lineage>
</organism>
<reference evidence="2" key="1">
    <citation type="submission" date="2020-01" db="EMBL/GenBank/DDBJ databases">
        <title>Draft genome sequence of the Termite Coptotermes fromosanus.</title>
        <authorList>
            <person name="Itakura S."/>
            <person name="Yosikawa Y."/>
            <person name="Umezawa K."/>
        </authorList>
    </citation>
    <scope>NUCLEOTIDE SEQUENCE [LARGE SCALE GENOMIC DNA]</scope>
</reference>
<evidence type="ECO:0008006" key="3">
    <source>
        <dbReference type="Google" id="ProtNLM"/>
    </source>
</evidence>
<name>A0A6L2PIF4_COPFO</name>
<protein>
    <recommendedName>
        <fullName evidence="3">DDE Tnp4 domain-containing protein</fullName>
    </recommendedName>
</protein>
<gene>
    <name evidence="1" type="ORF">Cfor_07625</name>
</gene>